<dbReference type="PANTHER" id="PTHR24567">
    <property type="entry name" value="CRP FAMILY TRANSCRIPTIONAL REGULATORY PROTEIN"/>
    <property type="match status" value="1"/>
</dbReference>
<evidence type="ECO:0000313" key="2">
    <source>
        <dbReference type="EMBL" id="MFC4912475.1"/>
    </source>
</evidence>
<dbReference type="Gene3D" id="2.60.120.10">
    <property type="entry name" value="Jelly Rolls"/>
    <property type="match status" value="1"/>
</dbReference>
<gene>
    <name evidence="2" type="ORF">ACFPCY_34605</name>
</gene>
<dbReference type="InterPro" id="IPR000595">
    <property type="entry name" value="cNMP-bd_dom"/>
</dbReference>
<dbReference type="Pfam" id="PF00027">
    <property type="entry name" value="cNMP_binding"/>
    <property type="match status" value="1"/>
</dbReference>
<organism evidence="2 3">
    <name type="scientific">Actinomadura gamaensis</name>
    <dbReference type="NCBI Taxonomy" id="1763541"/>
    <lineage>
        <taxon>Bacteria</taxon>
        <taxon>Bacillati</taxon>
        <taxon>Actinomycetota</taxon>
        <taxon>Actinomycetes</taxon>
        <taxon>Streptosporangiales</taxon>
        <taxon>Thermomonosporaceae</taxon>
        <taxon>Actinomadura</taxon>
    </lineage>
</organism>
<dbReference type="InterPro" id="IPR014710">
    <property type="entry name" value="RmlC-like_jellyroll"/>
</dbReference>
<reference evidence="3" key="1">
    <citation type="journal article" date="2019" name="Int. J. Syst. Evol. Microbiol.">
        <title>The Global Catalogue of Microorganisms (GCM) 10K type strain sequencing project: providing services to taxonomists for standard genome sequencing and annotation.</title>
        <authorList>
            <consortium name="The Broad Institute Genomics Platform"/>
            <consortium name="The Broad Institute Genome Sequencing Center for Infectious Disease"/>
            <person name="Wu L."/>
            <person name="Ma J."/>
        </authorList>
    </citation>
    <scope>NUCLEOTIDE SEQUENCE [LARGE SCALE GENOMIC DNA]</scope>
    <source>
        <strain evidence="3">KLKA75</strain>
    </source>
</reference>
<dbReference type="SMART" id="SM00100">
    <property type="entry name" value="cNMP"/>
    <property type="match status" value="1"/>
</dbReference>
<evidence type="ECO:0000313" key="3">
    <source>
        <dbReference type="Proteomes" id="UP001595872"/>
    </source>
</evidence>
<dbReference type="RefSeq" id="WP_378262419.1">
    <property type="nucleotide sequence ID" value="NZ_JBHSIT010000012.1"/>
</dbReference>
<dbReference type="PANTHER" id="PTHR24567:SF76">
    <property type="entry name" value="CYCLIC NUCLEOTIDE-BINDING DOMAIN PROTEIN"/>
    <property type="match status" value="1"/>
</dbReference>
<name>A0ABV9UAU3_9ACTN</name>
<accession>A0ABV9UAU3</accession>
<dbReference type="PROSITE" id="PS50042">
    <property type="entry name" value="CNMP_BINDING_3"/>
    <property type="match status" value="1"/>
</dbReference>
<sequence>MDGFAALDRYFVRLADVPRDELPRMRGVFRPVRLARGELLFRAGEPADKVAFVVEGLIALWYSAADGRERVLGFRAEDELVCAYGAVLRDSPAHATAEALEETRLLVASRPAFDELCAGHPAWGRALAKLTDRLYLQQDERQRALLMDDAETRYRDFLAAYPHLAGRLTQRQIASYVGVTPVALSRIRSRMAAVNLG</sequence>
<dbReference type="InterPro" id="IPR050397">
    <property type="entry name" value="Env_Response_Regulators"/>
</dbReference>
<comment type="caution">
    <text evidence="2">The sequence shown here is derived from an EMBL/GenBank/DDBJ whole genome shotgun (WGS) entry which is preliminary data.</text>
</comment>
<keyword evidence="3" id="KW-1185">Reference proteome</keyword>
<dbReference type="InterPro" id="IPR018490">
    <property type="entry name" value="cNMP-bd_dom_sf"/>
</dbReference>
<feature type="domain" description="Cyclic nucleotide-binding" evidence="1">
    <location>
        <begin position="13"/>
        <end position="116"/>
    </location>
</feature>
<dbReference type="EMBL" id="JBHSIT010000012">
    <property type="protein sequence ID" value="MFC4912475.1"/>
    <property type="molecule type" value="Genomic_DNA"/>
</dbReference>
<dbReference type="Proteomes" id="UP001595872">
    <property type="component" value="Unassembled WGS sequence"/>
</dbReference>
<dbReference type="SUPFAM" id="SSF51206">
    <property type="entry name" value="cAMP-binding domain-like"/>
    <property type="match status" value="1"/>
</dbReference>
<dbReference type="CDD" id="cd00038">
    <property type="entry name" value="CAP_ED"/>
    <property type="match status" value="1"/>
</dbReference>
<evidence type="ECO:0000259" key="1">
    <source>
        <dbReference type="PROSITE" id="PS50042"/>
    </source>
</evidence>
<protein>
    <submittedName>
        <fullName evidence="2">Crp/Fnr family transcriptional regulator</fullName>
    </submittedName>
</protein>
<proteinExistence type="predicted"/>